<dbReference type="EMBL" id="BQNB010015394">
    <property type="protein sequence ID" value="GJT39531.1"/>
    <property type="molecule type" value="Genomic_DNA"/>
</dbReference>
<evidence type="ECO:0000313" key="6">
    <source>
        <dbReference type="Proteomes" id="UP001151760"/>
    </source>
</evidence>
<dbReference type="InterPro" id="IPR025724">
    <property type="entry name" value="GAG-pre-integrase_dom"/>
</dbReference>
<dbReference type="PROSITE" id="PS50994">
    <property type="entry name" value="INTEGRASE"/>
    <property type="match status" value="1"/>
</dbReference>
<proteinExistence type="predicted"/>
<dbReference type="SUPFAM" id="SSF53098">
    <property type="entry name" value="Ribonuclease H-like"/>
    <property type="match status" value="1"/>
</dbReference>
<reference evidence="5" key="2">
    <citation type="submission" date="2022-01" db="EMBL/GenBank/DDBJ databases">
        <authorList>
            <person name="Yamashiro T."/>
            <person name="Shiraishi A."/>
            <person name="Satake H."/>
            <person name="Nakayama K."/>
        </authorList>
    </citation>
    <scope>NUCLEOTIDE SEQUENCE</scope>
</reference>
<gene>
    <name evidence="5" type="ORF">Tco_0939396</name>
</gene>
<feature type="region of interest" description="Disordered" evidence="3">
    <location>
        <begin position="1103"/>
        <end position="1122"/>
    </location>
</feature>
<evidence type="ECO:0000259" key="4">
    <source>
        <dbReference type="PROSITE" id="PS50994"/>
    </source>
</evidence>
<protein>
    <submittedName>
        <fullName evidence="5">Retrovirus-related pol polyprotein from transposon TNT 1-94</fullName>
    </submittedName>
</protein>
<feature type="domain" description="Integrase catalytic" evidence="4">
    <location>
        <begin position="1006"/>
        <end position="1122"/>
    </location>
</feature>
<feature type="region of interest" description="Disordered" evidence="3">
    <location>
        <begin position="626"/>
        <end position="700"/>
    </location>
</feature>
<comment type="caution">
    <text evidence="5">The sequence shown here is derived from an EMBL/GenBank/DDBJ whole genome shotgun (WGS) entry which is preliminary data.</text>
</comment>
<feature type="region of interest" description="Disordered" evidence="3">
    <location>
        <begin position="91"/>
        <end position="110"/>
    </location>
</feature>
<evidence type="ECO:0000313" key="5">
    <source>
        <dbReference type="EMBL" id="GJT39531.1"/>
    </source>
</evidence>
<evidence type="ECO:0000256" key="2">
    <source>
        <dbReference type="SAM" id="Coils"/>
    </source>
</evidence>
<dbReference type="Pfam" id="PF22936">
    <property type="entry name" value="Pol_BBD"/>
    <property type="match status" value="1"/>
</dbReference>
<dbReference type="Gene3D" id="3.30.420.10">
    <property type="entry name" value="Ribonuclease H-like superfamily/Ribonuclease H"/>
    <property type="match status" value="1"/>
</dbReference>
<keyword evidence="2" id="KW-0175">Coiled coil</keyword>
<accession>A0ABQ5DJY8</accession>
<feature type="compositionally biased region" description="Low complexity" evidence="3">
    <location>
        <begin position="678"/>
        <end position="692"/>
    </location>
</feature>
<dbReference type="Proteomes" id="UP001151760">
    <property type="component" value="Unassembled WGS sequence"/>
</dbReference>
<reference evidence="5" key="1">
    <citation type="journal article" date="2022" name="Int. J. Mol. Sci.">
        <title>Draft Genome of Tanacetum Coccineum: Genomic Comparison of Closely Related Tanacetum-Family Plants.</title>
        <authorList>
            <person name="Yamashiro T."/>
            <person name="Shiraishi A."/>
            <person name="Nakayama K."/>
            <person name="Satake H."/>
        </authorList>
    </citation>
    <scope>NUCLEOTIDE SEQUENCE</scope>
</reference>
<name>A0ABQ5DJY8_9ASTR</name>
<feature type="compositionally biased region" description="Polar residues" evidence="3">
    <location>
        <begin position="1106"/>
        <end position="1116"/>
    </location>
</feature>
<sequence length="1122" mass="129185">MKEELIIGSGDSETRIHGELEKKDAEKISTFDKICSLWFPQIARLVTTLRKCRRPPYGETFVALFLPDRDHFCTKYASKLKWPKNGYTKLSQEANDRSSETRPSTRGVKEIQVRSKRTEHCDNHYNKRLHGWYGAQKEIDIKEGLKVKAHEISVVKEKHDELVKQSLLTKSHYEGLVKEKTKVITDLKLKEEKDIDKMISMENQIKFLNEIVYKRSQSIQTIHMLAPKCPTFNGRPTFANPRYLKKAQNEIPCLYAIPHDQSDPANRLVPDREETQTLEEESRSKLNKDLVKPFDYTKLNSLYEIFKPPTQHYEIQFAQANEIRKKMWRKSFVKTKPNIFKNIDFLPVSKSISKSRQAYNVMTNNINHLKEIVNQAWVKHSNDLLHLRNPTAQDMEILVKTCLMPLALKTQNDSFAFVHELKQEMHADLKYVESLEDELDELESDKAEFSNMYDMLLQECVSKDVMCSYLQSSSDLDEITELQCLYLHKVRECDCLAQKLSEQTEFLPILVLAYVTMINYGNSVMSSRKSEFPTEIYTKLLQSFSKLEKHSISLEIALQECQEQLKNDTVCKEKASNVFRKEREQYFEIQDLKAQLQDKNIAISELKKLIEKCKGKSVDTKFDKPSVVRQPNAQRIPKPSVLGKPAPFSDSLERKNFAKKKSISKTNESEGMYRIESSTTPTRTPQLTQTSRNTNPRVSTYTGVAHKTNVSRPQPRSNQMKDKSVTACNDSLNSRTSNVNAVCATCGKCVFNLNHDACVSKFLNDVNAKLRSLMMLYKKTSKAWKWWIAQQCPSAYKWVPKTKRKWVPKVRNESVNKKIVQLILFIVDSGCTKHMTGNLSLLCNFVEKYLGTVHFGNDQFALILGYGDLVQGNIMINRVYYVEGLNHNLFSVGQFCDADLEVAFQKSTCFVRDLQGNDLLTGNRGTDLYIISLQETTSSTPICLMAKASPTQAWLWHRRLSHLNFDYINLLSKKDVVIGLPKLKYVKNQLCSSCEVSKAKRSSFKSKTVPSSKGRLNLLHMDLCGPMRVASINGKKYILVIVDDYSRYTWTLFLRSKDETPEVLKDFLTMIQRNLQALVISVRTDRGTEFLNKTLNAFFKEEGIEHQTSTPRTPEQNGVVER</sequence>
<evidence type="ECO:0000256" key="3">
    <source>
        <dbReference type="SAM" id="MobiDB-lite"/>
    </source>
</evidence>
<keyword evidence="6" id="KW-1185">Reference proteome</keyword>
<organism evidence="5 6">
    <name type="scientific">Tanacetum coccineum</name>
    <dbReference type="NCBI Taxonomy" id="301880"/>
    <lineage>
        <taxon>Eukaryota</taxon>
        <taxon>Viridiplantae</taxon>
        <taxon>Streptophyta</taxon>
        <taxon>Embryophyta</taxon>
        <taxon>Tracheophyta</taxon>
        <taxon>Spermatophyta</taxon>
        <taxon>Magnoliopsida</taxon>
        <taxon>eudicotyledons</taxon>
        <taxon>Gunneridae</taxon>
        <taxon>Pentapetalae</taxon>
        <taxon>asterids</taxon>
        <taxon>campanulids</taxon>
        <taxon>Asterales</taxon>
        <taxon>Asteraceae</taxon>
        <taxon>Asteroideae</taxon>
        <taxon>Anthemideae</taxon>
        <taxon>Anthemidinae</taxon>
        <taxon>Tanacetum</taxon>
    </lineage>
</organism>
<dbReference type="Pfam" id="PF00665">
    <property type="entry name" value="rve"/>
    <property type="match status" value="1"/>
</dbReference>
<dbReference type="PANTHER" id="PTHR42648:SF21">
    <property type="entry name" value="CYSTEINE-RICH RLK (RECEPTOR-LIKE PROTEIN KINASE) 8"/>
    <property type="match status" value="1"/>
</dbReference>
<dbReference type="InterPro" id="IPR039537">
    <property type="entry name" value="Retrotran_Ty1/copia-like"/>
</dbReference>
<dbReference type="InterPro" id="IPR036397">
    <property type="entry name" value="RNaseH_sf"/>
</dbReference>
<dbReference type="InterPro" id="IPR054722">
    <property type="entry name" value="PolX-like_BBD"/>
</dbReference>
<keyword evidence="1" id="KW-0645">Protease</keyword>
<dbReference type="Pfam" id="PF13976">
    <property type="entry name" value="gag_pre-integrs"/>
    <property type="match status" value="1"/>
</dbReference>
<dbReference type="InterPro" id="IPR001584">
    <property type="entry name" value="Integrase_cat-core"/>
</dbReference>
<dbReference type="InterPro" id="IPR012337">
    <property type="entry name" value="RNaseH-like_sf"/>
</dbReference>
<feature type="coiled-coil region" evidence="2">
    <location>
        <begin position="425"/>
        <end position="459"/>
    </location>
</feature>
<dbReference type="PANTHER" id="PTHR42648">
    <property type="entry name" value="TRANSPOSASE, PUTATIVE-RELATED"/>
    <property type="match status" value="1"/>
</dbReference>
<keyword evidence="1" id="KW-0378">Hydrolase</keyword>
<evidence type="ECO:0000256" key="1">
    <source>
        <dbReference type="ARBA" id="ARBA00022670"/>
    </source>
</evidence>